<evidence type="ECO:0000256" key="1">
    <source>
        <dbReference type="ARBA" id="ARBA00000971"/>
    </source>
</evidence>
<evidence type="ECO:0000313" key="10">
    <source>
        <dbReference type="Proteomes" id="UP000028501"/>
    </source>
</evidence>
<comment type="similarity">
    <text evidence="2 6">Belongs to the FKBP-type PPIase family.</text>
</comment>
<accession>A0A075WEY7</accession>
<dbReference type="InterPro" id="IPR046357">
    <property type="entry name" value="PPIase_dom_sf"/>
</dbReference>
<dbReference type="SUPFAM" id="SSF54534">
    <property type="entry name" value="FKBP-like"/>
    <property type="match status" value="1"/>
</dbReference>
<evidence type="ECO:0000313" key="9">
    <source>
        <dbReference type="EMBL" id="AIG98980.1"/>
    </source>
</evidence>
<keyword evidence="4 5" id="KW-0413">Isomerase</keyword>
<comment type="catalytic activity">
    <reaction evidence="1 5 6">
        <text>[protein]-peptidylproline (omega=180) = [protein]-peptidylproline (omega=0)</text>
        <dbReference type="Rhea" id="RHEA:16237"/>
        <dbReference type="Rhea" id="RHEA-COMP:10747"/>
        <dbReference type="Rhea" id="RHEA-COMP:10748"/>
        <dbReference type="ChEBI" id="CHEBI:83833"/>
        <dbReference type="ChEBI" id="CHEBI:83834"/>
        <dbReference type="EC" id="5.2.1.8"/>
    </reaction>
</comment>
<protein>
    <recommendedName>
        <fullName evidence="6">Peptidyl-prolyl cis-trans isomerase</fullName>
        <ecNumber evidence="6">5.2.1.8</ecNumber>
    </recommendedName>
</protein>
<dbReference type="InterPro" id="IPR001179">
    <property type="entry name" value="PPIase_FKBP_dom"/>
</dbReference>
<dbReference type="PANTHER" id="PTHR47861:SF2">
    <property type="entry name" value="LONG-TYPE PEPTIDYL-PROLYL CIS-TRANS ISOMERASE"/>
    <property type="match status" value="1"/>
</dbReference>
<dbReference type="EC" id="5.2.1.8" evidence="6"/>
<dbReference type="PANTHER" id="PTHR47861">
    <property type="entry name" value="FKBP-TYPE PEPTIDYL-PROLYL CIS-TRANS ISOMERASE SLYD"/>
    <property type="match status" value="1"/>
</dbReference>
<dbReference type="InterPro" id="IPR048261">
    <property type="entry name" value="SlpA/SlyD-like_ins_sf"/>
</dbReference>
<reference evidence="9 10" key="1">
    <citation type="submission" date="2013-07" db="EMBL/GenBank/DDBJ databases">
        <title>Genome of Archaeoglobus fulgidus.</title>
        <authorList>
            <person name="Fiebig A."/>
            <person name="Birkeland N.-K."/>
        </authorList>
    </citation>
    <scope>NUCLEOTIDE SEQUENCE [LARGE SCALE GENOMIC DNA]</scope>
    <source>
        <strain evidence="9 10">DSM 8774</strain>
    </source>
</reference>
<feature type="region of interest" description="Disordered" evidence="7">
    <location>
        <begin position="227"/>
        <end position="253"/>
    </location>
</feature>
<dbReference type="Gene3D" id="3.10.50.40">
    <property type="match status" value="1"/>
</dbReference>
<evidence type="ECO:0000256" key="6">
    <source>
        <dbReference type="RuleBase" id="RU003915"/>
    </source>
</evidence>
<dbReference type="PROSITE" id="PS50059">
    <property type="entry name" value="FKBP_PPIASE"/>
    <property type="match status" value="1"/>
</dbReference>
<dbReference type="Pfam" id="PF00254">
    <property type="entry name" value="FKBP_C"/>
    <property type="match status" value="1"/>
</dbReference>
<evidence type="ECO:0000256" key="2">
    <source>
        <dbReference type="ARBA" id="ARBA00006577"/>
    </source>
</evidence>
<dbReference type="GeneID" id="24795735"/>
<sequence>MISDGDFIRLSYTAKLEDGTIVDTTDEEVAKEHGIYNENARYGDIYIVVGKGHVLPGLEEDIKGKDVGYKGTVEIPPEKAFGEYNPDLKDTFSVNRFKERPEIGQRVRIGDRIGTVERIVGRRVIVDFNHPLAGKKIIFDYEIKEKLEKPEDKIKALFVIHTGIDVKDVKIEDGKAIVEVSSDVYLNQVFLIGRYRAVKDIFENTEVKEIEIVERFEREQELLKLGEEIKAEEEAEKEGESGEEEEQTEEKEE</sequence>
<proteinExistence type="inferred from homology"/>
<dbReference type="KEGG" id="afg:AFULGI_00022540"/>
<dbReference type="Proteomes" id="UP000028501">
    <property type="component" value="Chromosome"/>
</dbReference>
<dbReference type="EMBL" id="CP006577">
    <property type="protein sequence ID" value="AIG98980.1"/>
    <property type="molecule type" value="Genomic_DNA"/>
</dbReference>
<name>A0A075WEY7_ARCFL</name>
<evidence type="ECO:0000259" key="8">
    <source>
        <dbReference type="PROSITE" id="PS50059"/>
    </source>
</evidence>
<organism evidence="9 10">
    <name type="scientific">Archaeoglobus fulgidus DSM 8774</name>
    <dbReference type="NCBI Taxonomy" id="1344584"/>
    <lineage>
        <taxon>Archaea</taxon>
        <taxon>Methanobacteriati</taxon>
        <taxon>Methanobacteriota</taxon>
        <taxon>Archaeoglobi</taxon>
        <taxon>Archaeoglobales</taxon>
        <taxon>Archaeoglobaceae</taxon>
        <taxon>Archaeoglobus</taxon>
    </lineage>
</organism>
<evidence type="ECO:0000256" key="7">
    <source>
        <dbReference type="SAM" id="MobiDB-lite"/>
    </source>
</evidence>
<keyword evidence="3 5" id="KW-0697">Rotamase</keyword>
<evidence type="ECO:0000256" key="3">
    <source>
        <dbReference type="ARBA" id="ARBA00023110"/>
    </source>
</evidence>
<evidence type="ECO:0000256" key="4">
    <source>
        <dbReference type="ARBA" id="ARBA00023235"/>
    </source>
</evidence>
<gene>
    <name evidence="9" type="ORF">AFULGI_00022540</name>
</gene>
<dbReference type="GO" id="GO:0003755">
    <property type="term" value="F:peptidyl-prolyl cis-trans isomerase activity"/>
    <property type="evidence" value="ECO:0007669"/>
    <property type="project" value="UniProtKB-UniRule"/>
</dbReference>
<evidence type="ECO:0000256" key="5">
    <source>
        <dbReference type="PROSITE-ProRule" id="PRU00277"/>
    </source>
</evidence>
<dbReference type="AlphaFoldDB" id="A0A075WEY7"/>
<dbReference type="HOGENOM" id="CLU_073526_0_0_2"/>
<dbReference type="Gene3D" id="3.30.70.2210">
    <property type="match status" value="1"/>
</dbReference>
<dbReference type="RefSeq" id="WP_010879481.1">
    <property type="nucleotide sequence ID" value="NZ_CP006577.1"/>
</dbReference>
<dbReference type="Gene3D" id="2.40.10.330">
    <property type="match status" value="1"/>
</dbReference>
<feature type="domain" description="PPIase FKBP-type" evidence="8">
    <location>
        <begin position="5"/>
        <end position="85"/>
    </location>
</feature>
<feature type="compositionally biased region" description="Acidic residues" evidence="7">
    <location>
        <begin position="230"/>
        <end position="253"/>
    </location>
</feature>